<dbReference type="Gene3D" id="3.30.1490.300">
    <property type="match status" value="1"/>
</dbReference>
<dbReference type="InterPro" id="IPR050696">
    <property type="entry name" value="FtsA/MreB"/>
</dbReference>
<organism evidence="1 2">
    <name type="scientific">Candidatus Ryanbacteria bacterium RIFCSPLOWO2_01_FULL_48_26</name>
    <dbReference type="NCBI Taxonomy" id="1802126"/>
    <lineage>
        <taxon>Bacteria</taxon>
        <taxon>Candidatus Ryaniibacteriota</taxon>
    </lineage>
</organism>
<dbReference type="Pfam" id="PF11104">
    <property type="entry name" value="PilM_2"/>
    <property type="match status" value="1"/>
</dbReference>
<name>A0A1G2GRJ5_9BACT</name>
<protein>
    <recommendedName>
        <fullName evidence="3">SHS2 domain-containing protein</fullName>
    </recommendedName>
</protein>
<comment type="caution">
    <text evidence="1">The sequence shown here is derived from an EMBL/GenBank/DDBJ whole genome shotgun (WGS) entry which is preliminary data.</text>
</comment>
<evidence type="ECO:0008006" key="3">
    <source>
        <dbReference type="Google" id="ProtNLM"/>
    </source>
</evidence>
<dbReference type="NCBIfam" id="TIGR01175">
    <property type="entry name" value="pilM"/>
    <property type="match status" value="1"/>
</dbReference>
<dbReference type="Gene3D" id="3.30.420.40">
    <property type="match status" value="2"/>
</dbReference>
<accession>A0A1G2GRJ5</accession>
<dbReference type="PANTHER" id="PTHR32432:SF3">
    <property type="entry name" value="ETHANOLAMINE UTILIZATION PROTEIN EUTJ"/>
    <property type="match status" value="1"/>
</dbReference>
<evidence type="ECO:0000313" key="2">
    <source>
        <dbReference type="Proteomes" id="UP000179106"/>
    </source>
</evidence>
<dbReference type="InterPro" id="IPR043129">
    <property type="entry name" value="ATPase_NBD"/>
</dbReference>
<dbReference type="PANTHER" id="PTHR32432">
    <property type="entry name" value="CELL DIVISION PROTEIN FTSA-RELATED"/>
    <property type="match status" value="1"/>
</dbReference>
<dbReference type="STRING" id="1802126.A3B25_00960"/>
<dbReference type="EMBL" id="MHNW01000040">
    <property type="protein sequence ID" value="OGZ52749.1"/>
    <property type="molecule type" value="Genomic_DNA"/>
</dbReference>
<dbReference type="CDD" id="cd24049">
    <property type="entry name" value="ASKHA_NBD_PilM"/>
    <property type="match status" value="1"/>
</dbReference>
<dbReference type="SUPFAM" id="SSF53067">
    <property type="entry name" value="Actin-like ATPase domain"/>
    <property type="match status" value="2"/>
</dbReference>
<dbReference type="InterPro" id="IPR005883">
    <property type="entry name" value="PilM"/>
</dbReference>
<proteinExistence type="predicted"/>
<dbReference type="PIRSF" id="PIRSF019169">
    <property type="entry name" value="PilM"/>
    <property type="match status" value="1"/>
</dbReference>
<sequence length="362" mass="39936">MIDIFKFFRNTSSSSCLGVDIGTTSIKVVEVQRGGKLSRVVNYGFLESGGYLARANQALQTSTLKLFEKEVVELLRLILKEMKVQTTEAVASLPVFSAFTTVLDFPGMSPADLEKAIPFQAKQYIPVPLSEVALDWTKVGEFTDERGFKHMRVLMVSVPQEQIKKYQRIFRLAGLKLSALELESLSLSRIFGGDDPTPTVIVDIGSRSTNIAFLEQGQLRFNAQSDFAGASLTQALATSLGITPLRAEELKKERGIIGVGPGFELSTIMFPFLDAIINEVKSSILKYQSQFPQALKIERLMLAGGGANLAGIETYFEKEFDVPIVKAAPFAQFEYPQDMAPMLSELNPLMSVALGLVLRRFK</sequence>
<evidence type="ECO:0000313" key="1">
    <source>
        <dbReference type="EMBL" id="OGZ52749.1"/>
    </source>
</evidence>
<dbReference type="AlphaFoldDB" id="A0A1G2GRJ5"/>
<reference evidence="1 2" key="1">
    <citation type="journal article" date="2016" name="Nat. Commun.">
        <title>Thousands of microbial genomes shed light on interconnected biogeochemical processes in an aquifer system.</title>
        <authorList>
            <person name="Anantharaman K."/>
            <person name="Brown C.T."/>
            <person name="Hug L.A."/>
            <person name="Sharon I."/>
            <person name="Castelle C.J."/>
            <person name="Probst A.J."/>
            <person name="Thomas B.C."/>
            <person name="Singh A."/>
            <person name="Wilkins M.J."/>
            <person name="Karaoz U."/>
            <person name="Brodie E.L."/>
            <person name="Williams K.H."/>
            <person name="Hubbard S.S."/>
            <person name="Banfield J.F."/>
        </authorList>
    </citation>
    <scope>NUCLEOTIDE SEQUENCE [LARGE SCALE GENOMIC DNA]</scope>
</reference>
<dbReference type="Proteomes" id="UP000179106">
    <property type="component" value="Unassembled WGS sequence"/>
</dbReference>
<gene>
    <name evidence="1" type="ORF">A3B25_00960</name>
</gene>